<evidence type="ECO:0000313" key="6">
    <source>
        <dbReference type="Proteomes" id="UP000199459"/>
    </source>
</evidence>
<dbReference type="GO" id="GO:0016491">
    <property type="term" value="F:oxidoreductase activity"/>
    <property type="evidence" value="ECO:0007669"/>
    <property type="project" value="UniProtKB-KW"/>
</dbReference>
<dbReference type="PANTHER" id="PTHR13847">
    <property type="entry name" value="SARCOSINE DEHYDROGENASE-RELATED"/>
    <property type="match status" value="1"/>
</dbReference>
<comment type="pathway">
    <text evidence="1">Cofactor biosynthesis; thiamine diphosphate biosynthesis.</text>
</comment>
<name>A0A1H8CP19_9PROT</name>
<dbReference type="UniPathway" id="UPA00060"/>
<sequence length="364" mass="40375">MKQNTIIVGAGIIGLATAEKMLREGFKVLLLERGKVGKEASWAGGGILSPLIPWNYSEAVTRLTQYSAKIYSDWAAKLHAFTGTDPEYNKCGMFILPPYNIKTAMNWCSEYDIRMQLSNLSRLIPSGNFEAINRCDRIQQVIHLPDIAQIRNPKLLKALHQRVIQLGGEIIESCNVQHLIVKQNSVKQLQTSSGRFAADYYIIAAGAWSTKLLGQHAHNLAIKPICGQMLLFKFHDPPIPAILVQNSSYLVPRKDGYLLVGSTSEDKGFNKQITANAKKQLIEKALTILPQLHKMPIIRQWSGLRPASPQNIPTIGQHPDLTNLFINSGHFRYGMTMAPASAEILTNTIIGLTQPIDVNPYQAG</sequence>
<dbReference type="Gene3D" id="3.50.50.60">
    <property type="entry name" value="FAD/NAD(P)-binding domain"/>
    <property type="match status" value="1"/>
</dbReference>
<feature type="domain" description="FAD dependent oxidoreductase" evidence="4">
    <location>
        <begin position="6"/>
        <end position="347"/>
    </location>
</feature>
<dbReference type="Pfam" id="PF01266">
    <property type="entry name" value="DAO"/>
    <property type="match status" value="1"/>
</dbReference>
<organism evidence="5 6">
    <name type="scientific">Nitrosomonas marina</name>
    <dbReference type="NCBI Taxonomy" id="917"/>
    <lineage>
        <taxon>Bacteria</taxon>
        <taxon>Pseudomonadati</taxon>
        <taxon>Pseudomonadota</taxon>
        <taxon>Betaproteobacteria</taxon>
        <taxon>Nitrosomonadales</taxon>
        <taxon>Nitrosomonadaceae</taxon>
        <taxon>Nitrosomonas</taxon>
    </lineage>
</organism>
<dbReference type="RefSeq" id="WP_090629130.1">
    <property type="nucleotide sequence ID" value="NZ_FOCP01000005.1"/>
</dbReference>
<dbReference type="SUPFAM" id="SSF51905">
    <property type="entry name" value="FAD/NAD(P)-binding domain"/>
    <property type="match status" value="1"/>
</dbReference>
<keyword evidence="3" id="KW-0560">Oxidoreductase</keyword>
<evidence type="ECO:0000259" key="4">
    <source>
        <dbReference type="Pfam" id="PF01266"/>
    </source>
</evidence>
<dbReference type="OrthoDB" id="18526at2"/>
<dbReference type="InterPro" id="IPR006076">
    <property type="entry name" value="FAD-dep_OxRdtase"/>
</dbReference>
<evidence type="ECO:0000256" key="3">
    <source>
        <dbReference type="ARBA" id="ARBA00023002"/>
    </source>
</evidence>
<dbReference type="InterPro" id="IPR036188">
    <property type="entry name" value="FAD/NAD-bd_sf"/>
</dbReference>
<protein>
    <submittedName>
        <fullName evidence="5">Glycine oxidase</fullName>
    </submittedName>
</protein>
<evidence type="ECO:0000313" key="5">
    <source>
        <dbReference type="EMBL" id="SEM96659.1"/>
    </source>
</evidence>
<dbReference type="AlphaFoldDB" id="A0A1H8CP19"/>
<dbReference type="GO" id="GO:0009229">
    <property type="term" value="P:thiamine diphosphate biosynthetic process"/>
    <property type="evidence" value="ECO:0007669"/>
    <property type="project" value="UniProtKB-UniPathway"/>
</dbReference>
<dbReference type="InterPro" id="IPR012727">
    <property type="entry name" value="Gly_oxidase_ThiO"/>
</dbReference>
<dbReference type="STRING" id="917.SAMN05216326_11023"/>
<reference evidence="5 6" key="1">
    <citation type="submission" date="2016-10" db="EMBL/GenBank/DDBJ databases">
        <authorList>
            <person name="de Groot N.N."/>
        </authorList>
    </citation>
    <scope>NUCLEOTIDE SEQUENCE [LARGE SCALE GENOMIC DNA]</scope>
    <source>
        <strain evidence="5 6">Nm22</strain>
    </source>
</reference>
<evidence type="ECO:0000256" key="1">
    <source>
        <dbReference type="ARBA" id="ARBA00004948"/>
    </source>
</evidence>
<dbReference type="NCBIfam" id="TIGR02352">
    <property type="entry name" value="thiamin_ThiO"/>
    <property type="match status" value="1"/>
</dbReference>
<proteinExistence type="predicted"/>
<dbReference type="SUPFAM" id="SSF54373">
    <property type="entry name" value="FAD-linked reductases, C-terminal domain"/>
    <property type="match status" value="1"/>
</dbReference>
<dbReference type="GO" id="GO:0005737">
    <property type="term" value="C:cytoplasm"/>
    <property type="evidence" value="ECO:0007669"/>
    <property type="project" value="TreeGrafter"/>
</dbReference>
<keyword evidence="2" id="KW-0784">Thiamine biosynthesis</keyword>
<accession>A0A1H8CP19</accession>
<dbReference type="GO" id="GO:0050660">
    <property type="term" value="F:flavin adenine dinucleotide binding"/>
    <property type="evidence" value="ECO:0007669"/>
    <property type="project" value="InterPro"/>
</dbReference>
<evidence type="ECO:0000256" key="2">
    <source>
        <dbReference type="ARBA" id="ARBA00022977"/>
    </source>
</evidence>
<dbReference type="GO" id="GO:0009228">
    <property type="term" value="P:thiamine biosynthetic process"/>
    <property type="evidence" value="ECO:0007669"/>
    <property type="project" value="UniProtKB-KW"/>
</dbReference>
<dbReference type="Gene3D" id="3.30.9.10">
    <property type="entry name" value="D-Amino Acid Oxidase, subunit A, domain 2"/>
    <property type="match status" value="1"/>
</dbReference>
<dbReference type="Proteomes" id="UP000199459">
    <property type="component" value="Unassembled WGS sequence"/>
</dbReference>
<dbReference type="PANTHER" id="PTHR13847:SF289">
    <property type="entry name" value="GLYCINE OXIDASE"/>
    <property type="match status" value="1"/>
</dbReference>
<dbReference type="EMBL" id="FOCP01000005">
    <property type="protein sequence ID" value="SEM96659.1"/>
    <property type="molecule type" value="Genomic_DNA"/>
</dbReference>
<gene>
    <name evidence="5" type="ORF">SAMN05216325_10562</name>
</gene>